<dbReference type="EMBL" id="JAATIS010000485">
    <property type="protein sequence ID" value="KAG2468650.1"/>
    <property type="molecule type" value="Genomic_DNA"/>
</dbReference>
<dbReference type="Proteomes" id="UP000886611">
    <property type="component" value="Unassembled WGS sequence"/>
</dbReference>
<dbReference type="InterPro" id="IPR018142">
    <property type="entry name" value="Somatostatin/Cortistatin_C"/>
</dbReference>
<evidence type="ECO:0000259" key="10">
    <source>
        <dbReference type="Pfam" id="PF03002"/>
    </source>
</evidence>
<dbReference type="PANTHER" id="PTHR10558">
    <property type="entry name" value="SOMATOSTATIN"/>
    <property type="match status" value="1"/>
</dbReference>
<protein>
    <submittedName>
        <fullName evidence="11">SMS1 protein</fullName>
    </submittedName>
</protein>
<dbReference type="PANTHER" id="PTHR10558:SF2">
    <property type="entry name" value="SOMATOSTATIN"/>
    <property type="match status" value="1"/>
</dbReference>
<feature type="non-terminal residue" evidence="11">
    <location>
        <position position="1"/>
    </location>
</feature>
<keyword evidence="7 8" id="KW-1015">Disulfide bond</keyword>
<comment type="subcellular location">
    <subcellularLocation>
        <location evidence="2">Secreted</location>
    </subcellularLocation>
</comment>
<evidence type="ECO:0000256" key="8">
    <source>
        <dbReference type="PIRSR" id="PIRSR001814-1"/>
    </source>
</evidence>
<evidence type="ECO:0000256" key="4">
    <source>
        <dbReference type="ARBA" id="ARBA00022525"/>
    </source>
</evidence>
<feature type="chain" id="PRO_5036484536" evidence="9">
    <location>
        <begin position="23"/>
        <end position="105"/>
    </location>
</feature>
<dbReference type="AlphaFoldDB" id="A0A8X7XGG4"/>
<evidence type="ECO:0000256" key="3">
    <source>
        <dbReference type="ARBA" id="ARBA00008327"/>
    </source>
</evidence>
<keyword evidence="5" id="KW-0165">Cleavage on pair of basic residues</keyword>
<dbReference type="PIRSF" id="PIRSF001814">
    <property type="entry name" value="Somatostatin"/>
    <property type="match status" value="1"/>
</dbReference>
<gene>
    <name evidence="11" type="primary">Sst1_1</name>
    <name evidence="11" type="ORF">GTO96_0014433</name>
</gene>
<evidence type="ECO:0000256" key="6">
    <source>
        <dbReference type="ARBA" id="ARBA00022702"/>
    </source>
</evidence>
<accession>A0A8X7XGG4</accession>
<keyword evidence="4" id="KW-0964">Secreted</keyword>
<feature type="signal peptide" evidence="9">
    <location>
        <begin position="1"/>
        <end position="22"/>
    </location>
</feature>
<dbReference type="GO" id="GO:0030334">
    <property type="term" value="P:regulation of cell migration"/>
    <property type="evidence" value="ECO:0007669"/>
    <property type="project" value="TreeGrafter"/>
</dbReference>
<dbReference type="GO" id="GO:0005179">
    <property type="term" value="F:hormone activity"/>
    <property type="evidence" value="ECO:0007669"/>
    <property type="project" value="UniProtKB-KW"/>
</dbReference>
<evidence type="ECO:0000256" key="7">
    <source>
        <dbReference type="ARBA" id="ARBA00023157"/>
    </source>
</evidence>
<dbReference type="InterPro" id="IPR004250">
    <property type="entry name" value="Somatostatin"/>
</dbReference>
<sequence length="105" mass="11971">MLRSQLHFVLVALFASVLLVRASSIPPRERLAELLSSELPQGKEDFSRMLLIKLLSSLMKSENAVVDDSEEDPIVREESTRQLPSSQRERKAGCKNFFWKTFTSC</sequence>
<organism evidence="11 12">
    <name type="scientific">Polypterus senegalus</name>
    <name type="common">Senegal bichir</name>
    <dbReference type="NCBI Taxonomy" id="55291"/>
    <lineage>
        <taxon>Eukaryota</taxon>
        <taxon>Metazoa</taxon>
        <taxon>Chordata</taxon>
        <taxon>Craniata</taxon>
        <taxon>Vertebrata</taxon>
        <taxon>Euteleostomi</taxon>
        <taxon>Actinopterygii</taxon>
        <taxon>Polypteriformes</taxon>
        <taxon>Polypteridae</taxon>
        <taxon>Polypterus</taxon>
    </lineage>
</organism>
<evidence type="ECO:0000256" key="5">
    <source>
        <dbReference type="ARBA" id="ARBA00022685"/>
    </source>
</evidence>
<evidence type="ECO:0000256" key="2">
    <source>
        <dbReference type="ARBA" id="ARBA00004613"/>
    </source>
</evidence>
<evidence type="ECO:0000256" key="9">
    <source>
        <dbReference type="SAM" id="SignalP"/>
    </source>
</evidence>
<keyword evidence="9" id="KW-0732">Signal</keyword>
<evidence type="ECO:0000313" key="12">
    <source>
        <dbReference type="Proteomes" id="UP000886611"/>
    </source>
</evidence>
<feature type="non-terminal residue" evidence="11">
    <location>
        <position position="105"/>
    </location>
</feature>
<name>A0A8X7XGG4_POLSE</name>
<keyword evidence="6" id="KW-0372">Hormone</keyword>
<comment type="similarity">
    <text evidence="3">Belongs to the somatostatin family.</text>
</comment>
<comment type="function">
    <text evidence="1">Somatostatin inhibits the release of somatotropin.</text>
</comment>
<comment type="caution">
    <text evidence="11">The sequence shown here is derived from an EMBL/GenBank/DDBJ whole genome shotgun (WGS) entry which is preliminary data.</text>
</comment>
<feature type="disulfide bond" evidence="8">
    <location>
        <begin position="94"/>
        <end position="105"/>
    </location>
</feature>
<evidence type="ECO:0000313" key="11">
    <source>
        <dbReference type="EMBL" id="KAG2468650.1"/>
    </source>
</evidence>
<evidence type="ECO:0000256" key="1">
    <source>
        <dbReference type="ARBA" id="ARBA00003524"/>
    </source>
</evidence>
<keyword evidence="12" id="KW-1185">Reference proteome</keyword>
<dbReference type="GO" id="GO:0005615">
    <property type="term" value="C:extracellular space"/>
    <property type="evidence" value="ECO:0007669"/>
    <property type="project" value="TreeGrafter"/>
</dbReference>
<dbReference type="Pfam" id="PF03002">
    <property type="entry name" value="Somatostatin"/>
    <property type="match status" value="1"/>
</dbReference>
<reference evidence="11 12" key="1">
    <citation type="journal article" date="2021" name="Cell">
        <title>Tracing the genetic footprints of vertebrate landing in non-teleost ray-finned fishes.</title>
        <authorList>
            <person name="Bi X."/>
            <person name="Wang K."/>
            <person name="Yang L."/>
            <person name="Pan H."/>
            <person name="Jiang H."/>
            <person name="Wei Q."/>
            <person name="Fang M."/>
            <person name="Yu H."/>
            <person name="Zhu C."/>
            <person name="Cai Y."/>
            <person name="He Y."/>
            <person name="Gan X."/>
            <person name="Zeng H."/>
            <person name="Yu D."/>
            <person name="Zhu Y."/>
            <person name="Jiang H."/>
            <person name="Qiu Q."/>
            <person name="Yang H."/>
            <person name="Zhang Y.E."/>
            <person name="Wang W."/>
            <person name="Zhu M."/>
            <person name="He S."/>
            <person name="Zhang G."/>
        </authorList>
    </citation>
    <scope>NUCLEOTIDE SEQUENCE [LARGE SCALE GENOMIC DNA]</scope>
    <source>
        <strain evidence="11">Bchr_013</strain>
    </source>
</reference>
<proteinExistence type="inferred from homology"/>
<feature type="domain" description="Somatostatin/Cortistatin C-terminal" evidence="10">
    <location>
        <begin position="88"/>
        <end position="105"/>
    </location>
</feature>
<dbReference type="OrthoDB" id="9948948at2759"/>